<dbReference type="InterPro" id="IPR036526">
    <property type="entry name" value="C-N_Hydrolase_sf"/>
</dbReference>
<dbReference type="Pfam" id="PF00795">
    <property type="entry name" value="CN_hydrolase"/>
    <property type="match status" value="1"/>
</dbReference>
<evidence type="ECO:0000313" key="11">
    <source>
        <dbReference type="EMBL" id="RMA44240.1"/>
    </source>
</evidence>
<feature type="transmembrane region" description="Helical" evidence="9">
    <location>
        <begin position="16"/>
        <end position="34"/>
    </location>
</feature>
<evidence type="ECO:0000256" key="8">
    <source>
        <dbReference type="ARBA" id="ARBA00023315"/>
    </source>
</evidence>
<feature type="transmembrane region" description="Helical" evidence="9">
    <location>
        <begin position="72"/>
        <end position="95"/>
    </location>
</feature>
<dbReference type="NCBIfam" id="TIGR00546">
    <property type="entry name" value="lnt"/>
    <property type="match status" value="1"/>
</dbReference>
<reference evidence="11 12" key="1">
    <citation type="submission" date="2018-10" db="EMBL/GenBank/DDBJ databases">
        <authorList>
            <person name="Jung H.S."/>
            <person name="Jeon C.O."/>
        </authorList>
    </citation>
    <scope>NUCLEOTIDE SEQUENCE [LARGE SCALE GENOMIC DNA]</scope>
    <source>
        <strain evidence="11 12">MA-7-27</strain>
    </source>
</reference>
<feature type="transmembrane region" description="Helical" evidence="9">
    <location>
        <begin position="41"/>
        <end position="60"/>
    </location>
</feature>
<dbReference type="SUPFAM" id="SSF56317">
    <property type="entry name" value="Carbon-nitrogen hydrolase"/>
    <property type="match status" value="1"/>
</dbReference>
<dbReference type="AlphaFoldDB" id="A0A3L9YNH5"/>
<dbReference type="Proteomes" id="UP000281343">
    <property type="component" value="Unassembled WGS sequence"/>
</dbReference>
<dbReference type="PANTHER" id="PTHR38686">
    <property type="entry name" value="APOLIPOPROTEIN N-ACYLTRANSFERASE"/>
    <property type="match status" value="1"/>
</dbReference>
<keyword evidence="7 9" id="KW-0472">Membrane</keyword>
<dbReference type="OrthoDB" id="9804277at2"/>
<name>A0A3L9YNH5_9RHOB</name>
<evidence type="ECO:0000259" key="10">
    <source>
        <dbReference type="PROSITE" id="PS50263"/>
    </source>
</evidence>
<feature type="transmembrane region" description="Helical" evidence="9">
    <location>
        <begin position="107"/>
        <end position="130"/>
    </location>
</feature>
<evidence type="ECO:0000256" key="9">
    <source>
        <dbReference type="HAMAP-Rule" id="MF_01148"/>
    </source>
</evidence>
<dbReference type="Pfam" id="PF20154">
    <property type="entry name" value="LNT_N"/>
    <property type="match status" value="1"/>
</dbReference>
<evidence type="ECO:0000256" key="5">
    <source>
        <dbReference type="ARBA" id="ARBA00022692"/>
    </source>
</evidence>
<dbReference type="GO" id="GO:0005886">
    <property type="term" value="C:plasma membrane"/>
    <property type="evidence" value="ECO:0007669"/>
    <property type="project" value="UniProtKB-SubCell"/>
</dbReference>
<proteinExistence type="inferred from homology"/>
<evidence type="ECO:0000256" key="4">
    <source>
        <dbReference type="ARBA" id="ARBA00022679"/>
    </source>
</evidence>
<evidence type="ECO:0000256" key="1">
    <source>
        <dbReference type="ARBA" id="ARBA00004651"/>
    </source>
</evidence>
<keyword evidence="8 9" id="KW-0012">Acyltransferase</keyword>
<dbReference type="GO" id="GO:0016410">
    <property type="term" value="F:N-acyltransferase activity"/>
    <property type="evidence" value="ECO:0007669"/>
    <property type="project" value="UniProtKB-UniRule"/>
</dbReference>
<dbReference type="EC" id="2.3.1.269" evidence="9"/>
<keyword evidence="4 9" id="KW-0808">Transferase</keyword>
<keyword evidence="3 9" id="KW-1003">Cell membrane</keyword>
<feature type="transmembrane region" description="Helical" evidence="9">
    <location>
        <begin position="174"/>
        <end position="193"/>
    </location>
</feature>
<dbReference type="HAMAP" id="MF_01148">
    <property type="entry name" value="Lnt"/>
    <property type="match status" value="1"/>
</dbReference>
<comment type="caution">
    <text evidence="11">The sequence shown here is derived from an EMBL/GenBank/DDBJ whole genome shotgun (WGS) entry which is preliminary data.</text>
</comment>
<comment type="function">
    <text evidence="9">Catalyzes the phospholipid dependent N-acylation of the N-terminal cysteine of apolipoprotein, the last step in lipoprotein maturation.</text>
</comment>
<dbReference type="EMBL" id="RCNT01000001">
    <property type="protein sequence ID" value="RMA44240.1"/>
    <property type="molecule type" value="Genomic_DNA"/>
</dbReference>
<dbReference type="UniPathway" id="UPA00666"/>
<dbReference type="CDD" id="cd07571">
    <property type="entry name" value="ALP_N-acyl_transferase"/>
    <property type="match status" value="1"/>
</dbReference>
<accession>A0A3L9YNH5</accession>
<keyword evidence="6 9" id="KW-1133">Transmembrane helix</keyword>
<evidence type="ECO:0000256" key="6">
    <source>
        <dbReference type="ARBA" id="ARBA00022989"/>
    </source>
</evidence>
<keyword evidence="12" id="KW-1185">Reference proteome</keyword>
<comment type="catalytic activity">
    <reaction evidence="9">
        <text>N-terminal S-1,2-diacyl-sn-glyceryl-L-cysteinyl-[lipoprotein] + a glycerophospholipid = N-acyl-S-1,2-diacyl-sn-glyceryl-L-cysteinyl-[lipoprotein] + a 2-acyl-sn-glycero-3-phospholipid + H(+)</text>
        <dbReference type="Rhea" id="RHEA:48228"/>
        <dbReference type="Rhea" id="RHEA-COMP:14681"/>
        <dbReference type="Rhea" id="RHEA-COMP:14684"/>
        <dbReference type="ChEBI" id="CHEBI:15378"/>
        <dbReference type="ChEBI" id="CHEBI:136912"/>
        <dbReference type="ChEBI" id="CHEBI:140656"/>
        <dbReference type="ChEBI" id="CHEBI:140657"/>
        <dbReference type="ChEBI" id="CHEBI:140660"/>
        <dbReference type="EC" id="2.3.1.269"/>
    </reaction>
</comment>
<gene>
    <name evidence="9 11" type="primary">lnt</name>
    <name evidence="11" type="ORF">D9R08_03425</name>
</gene>
<feature type="transmembrane region" description="Helical" evidence="9">
    <location>
        <begin position="464"/>
        <end position="483"/>
    </location>
</feature>
<evidence type="ECO:0000256" key="2">
    <source>
        <dbReference type="ARBA" id="ARBA00010065"/>
    </source>
</evidence>
<protein>
    <recommendedName>
        <fullName evidence="9">Apolipoprotein N-acyltransferase</fullName>
        <shortName evidence="9">ALP N-acyltransferase</shortName>
        <ecNumber evidence="9">2.3.1.269</ecNumber>
    </recommendedName>
</protein>
<comment type="pathway">
    <text evidence="9">Protein modification; lipoprotein biosynthesis (N-acyl transfer).</text>
</comment>
<evidence type="ECO:0000256" key="3">
    <source>
        <dbReference type="ARBA" id="ARBA00022475"/>
    </source>
</evidence>
<keyword evidence="5 9" id="KW-0812">Transmembrane</keyword>
<dbReference type="GO" id="GO:0042158">
    <property type="term" value="P:lipoprotein biosynthetic process"/>
    <property type="evidence" value="ECO:0007669"/>
    <property type="project" value="UniProtKB-UniRule"/>
</dbReference>
<organism evidence="11 12">
    <name type="scientific">Rhodophyticola porphyridii</name>
    <dbReference type="NCBI Taxonomy" id="1852017"/>
    <lineage>
        <taxon>Bacteria</taxon>
        <taxon>Pseudomonadati</taxon>
        <taxon>Pseudomonadota</taxon>
        <taxon>Alphaproteobacteria</taxon>
        <taxon>Rhodobacterales</taxon>
        <taxon>Roseobacteraceae</taxon>
        <taxon>Rhodophyticola</taxon>
    </lineage>
</organism>
<dbReference type="InterPro" id="IPR004563">
    <property type="entry name" value="Apolipo_AcylTrfase"/>
</dbReference>
<dbReference type="PROSITE" id="PS50263">
    <property type="entry name" value="CN_HYDROLASE"/>
    <property type="match status" value="1"/>
</dbReference>
<evidence type="ECO:0000256" key="7">
    <source>
        <dbReference type="ARBA" id="ARBA00023136"/>
    </source>
</evidence>
<sequence>MTAGAVGGLGQAPFDLSLLAVIGLAGLVVLVLRADTARRGFWLGLSGGAGYFAVSLHWIVEPFLVDPLRHGWMAPFALLFLAVGLALFWALPSALAVRLATAPGQRALLLTALLTAAEYARGTVLTGFPWAQPGHIWIDTSLLPLAAFVGPYGMTFYTVAAAALIAVGVLRASWWVLIVPGIHAGLVGLALTVSPAPDAAPDAPVLRLVQPNAAQHLKWQPDMIPVFFARAVDLTAEPTQLDGRPPAVVIWPETSLAALLNQSEDWRAVISQAAGPVPVILGAQRLEGVTGRNSLALLDETGEIAAIYDKHHLVPFGEYMPFGDLLSRLGVDGLAAALQTGYRPGPGPEALDLGGLGQAFAMICYEAIFPGYIRRIDRPDWMVHITNDAWFGQFSGPYQHLALARLRAAEQGLPLVRAANTGISAVIDARGRVLDSLPLGVAGALDVALPPALPPTLYARTGDWPVFLVILVALFAVAARRRVNRH</sequence>
<keyword evidence="11" id="KW-0449">Lipoprotein</keyword>
<dbReference type="PANTHER" id="PTHR38686:SF1">
    <property type="entry name" value="APOLIPOPROTEIN N-ACYLTRANSFERASE"/>
    <property type="match status" value="1"/>
</dbReference>
<feature type="transmembrane region" description="Helical" evidence="9">
    <location>
        <begin position="142"/>
        <end position="167"/>
    </location>
</feature>
<dbReference type="Gene3D" id="3.60.110.10">
    <property type="entry name" value="Carbon-nitrogen hydrolase"/>
    <property type="match status" value="1"/>
</dbReference>
<evidence type="ECO:0000313" key="12">
    <source>
        <dbReference type="Proteomes" id="UP000281343"/>
    </source>
</evidence>
<comment type="similarity">
    <text evidence="2 9">Belongs to the CN hydrolase family. Apolipoprotein N-acyltransferase subfamily.</text>
</comment>
<comment type="subcellular location">
    <subcellularLocation>
        <location evidence="1 9">Cell membrane</location>
        <topology evidence="1 9">Multi-pass membrane protein</topology>
    </subcellularLocation>
</comment>
<dbReference type="InterPro" id="IPR003010">
    <property type="entry name" value="C-N_Hydrolase"/>
</dbReference>
<feature type="domain" description="CN hydrolase" evidence="10">
    <location>
        <begin position="209"/>
        <end position="451"/>
    </location>
</feature>
<dbReference type="InterPro" id="IPR045378">
    <property type="entry name" value="LNT_N"/>
</dbReference>